<sequence length="91" mass="9982">MFEQNTASMSPITQCLASAEAEAATAEANDELATTAEALDAAQTALDEQQAKFATEKRNSRACTRPLHRRRMMPRSSLQLPHSGQKPLRPQ</sequence>
<name>A0A4R6S1N1_9MICO</name>
<accession>A0A4R6S1N1</accession>
<evidence type="ECO:0000313" key="3">
    <source>
        <dbReference type="Proteomes" id="UP000295601"/>
    </source>
</evidence>
<keyword evidence="3" id="KW-1185">Reference proteome</keyword>
<dbReference type="AlphaFoldDB" id="A0A4R6S1N1"/>
<comment type="caution">
    <text evidence="2">The sequence shown here is derived from an EMBL/GenBank/DDBJ whole genome shotgun (WGS) entry which is preliminary data.</text>
</comment>
<evidence type="ECO:0000256" key="1">
    <source>
        <dbReference type="SAM" id="MobiDB-lite"/>
    </source>
</evidence>
<evidence type="ECO:0000313" key="2">
    <source>
        <dbReference type="EMBL" id="TDP93124.1"/>
    </source>
</evidence>
<feature type="region of interest" description="Disordered" evidence="1">
    <location>
        <begin position="51"/>
        <end position="91"/>
    </location>
</feature>
<organism evidence="2 3">
    <name type="scientific">Leucobacter luti</name>
    <dbReference type="NCBI Taxonomy" id="340320"/>
    <lineage>
        <taxon>Bacteria</taxon>
        <taxon>Bacillati</taxon>
        <taxon>Actinomycetota</taxon>
        <taxon>Actinomycetes</taxon>
        <taxon>Micrococcales</taxon>
        <taxon>Microbacteriaceae</taxon>
        <taxon>Leucobacter</taxon>
    </lineage>
</organism>
<reference evidence="2 3" key="1">
    <citation type="submission" date="2019-03" db="EMBL/GenBank/DDBJ databases">
        <title>Genomic analyses of the natural microbiome of Caenorhabditis elegans.</title>
        <authorList>
            <person name="Samuel B."/>
        </authorList>
    </citation>
    <scope>NUCLEOTIDE SEQUENCE [LARGE SCALE GENOMIC DNA]</scope>
    <source>
        <strain evidence="2 3">JUb18</strain>
    </source>
</reference>
<dbReference type="EMBL" id="SNYA01000003">
    <property type="protein sequence ID" value="TDP93124.1"/>
    <property type="molecule type" value="Genomic_DNA"/>
</dbReference>
<gene>
    <name evidence="2" type="ORF">EDF62_1099</name>
</gene>
<dbReference type="Proteomes" id="UP000295601">
    <property type="component" value="Unassembled WGS sequence"/>
</dbReference>
<protein>
    <submittedName>
        <fullName evidence="2">Uncharacterized protein</fullName>
    </submittedName>
</protein>
<proteinExistence type="predicted"/>